<dbReference type="GO" id="GO:0034045">
    <property type="term" value="C:phagophore assembly site membrane"/>
    <property type="evidence" value="ECO:0007669"/>
    <property type="project" value="UniProtKB-SubCell"/>
</dbReference>
<evidence type="ECO:0000256" key="1">
    <source>
        <dbReference type="ARBA" id="ARBA00004406"/>
    </source>
</evidence>
<dbReference type="GO" id="GO:0000045">
    <property type="term" value="P:autophagosome assembly"/>
    <property type="evidence" value="ECO:0007669"/>
    <property type="project" value="TreeGrafter"/>
</dbReference>
<dbReference type="GO" id="GO:0061908">
    <property type="term" value="C:phagophore"/>
    <property type="evidence" value="ECO:0007669"/>
    <property type="project" value="TreeGrafter"/>
</dbReference>
<dbReference type="GO" id="GO:0032266">
    <property type="term" value="F:phosphatidylinositol-3-phosphate binding"/>
    <property type="evidence" value="ECO:0007669"/>
    <property type="project" value="TreeGrafter"/>
</dbReference>
<keyword evidence="6" id="KW-0256">Endoplasmic reticulum</keyword>
<dbReference type="InterPro" id="IPR026849">
    <property type="entry name" value="ATG2"/>
</dbReference>
<feature type="region of interest" description="Disordered" evidence="12">
    <location>
        <begin position="1937"/>
        <end position="1964"/>
    </location>
</feature>
<dbReference type="GO" id="GO:0061723">
    <property type="term" value="P:glycophagy"/>
    <property type="evidence" value="ECO:0007669"/>
    <property type="project" value="TreeGrafter"/>
</dbReference>
<evidence type="ECO:0000256" key="2">
    <source>
        <dbReference type="ARBA" id="ARBA00004623"/>
    </source>
</evidence>
<evidence type="ECO:0000256" key="8">
    <source>
        <dbReference type="ARBA" id="ARBA00023055"/>
    </source>
</evidence>
<dbReference type="PANTHER" id="PTHR13190">
    <property type="entry name" value="AUTOPHAGY-RELATED 2, ISOFORM A"/>
    <property type="match status" value="1"/>
</dbReference>
<sequence>MLAWCSSFREVPYNVIKPFCTYLLNRYLGCYLLNKQINIEQLSVDIFAGKGSLKEVNLDVRYINEALSDANIPLQLFDGFIHEISLNVPWSRLLEDCCLLEVDGLELTLKASSMQQLSQMNSVLESFMASMTTSFELARSFVEEHNGKCKRESVKEESVHFEVVAPLVHLIDAILSRMRLVVQNIVLRLEHYVGDRGIGLELRIDKLEFFDGQLEANRKSDAASAGTTGLDLTQKNDRFFSKVITLSTVRCYTDWFVPIISLKNLSELRKSAIARSSSFSANKTDSGSVYASCVTNAQNSDSCSSSFDRSLSHQGHVFSEPYLFAILAAEPLTFRLQISRSIESQLVEVNATLGSAYLLVSPRCLKLLIELAQAFLSPDNVDRRATSRCGAMNRSDFEKIEKELKRKINSEFAQAPNIGARTDQGDNWVGTDKFYPMTKEDPSFLRSGQNLLDASVNGAQGNFARYPPHTSAVSGSTRFKLIFNSVWISLTYEDFCVDQNDDAESASRKVINRFFKTSATVMLNSVVDLSLLRPQCDGALALDHIRFISSPVVIDMTFGGQIGSPLCSSTLNYLRVVCRNCELVECLPAHEPANRYTELLVFDQTVAKLADQPNILLKIISGDDDNSFTVELNPCRVELDVTAFARMQPFIETLWRCCSEDSSPPYGNGEVQEVDLLSLKPDLFDALERDHPSSGLASRVRLSCSLAVVDVRIPIPNLINETTHQKSKILRDERLRVKLGDFCLTSSVDKLFSRKGAVSIDFTSAYVQFLDHQRVSINICRCFSTSKACNLSINWTTLDDLDQLSSVEKDPFDCGHNGGEMNHRSYWESMMNNETRKSSWNPFSKTSVAYEGESLRIVGNFKELRDFRNSTSSRCLMNFCCNLDQVNLLPPSKELLELVFNRLLMDLPLWFAAQPCASDYGLPTGHTMPIFYEFQPDEVDPDQSLTADDCHRVAKGDERFRWSLTVNVNHVVSIVNLTSNVEDNLSLAKFDGNCIEFFVIMTSQRLEPDVLYFYFSTDLLSVLQGADAQWTLSSPILNVDDDKFGDCDSSMTLIVKSTSPSMNLRRKEDACFSLAGKTHLSRHTELPCRHLLLTLGFRDLTLYADSPNDIYKLAVELGGYMHLEAYPIEGYIPPPVITDLHTHCWNLSVVHRPRAAPLVVLVNVNSVNMASNLAMDAAVFRLHFIIEDSALYLLKLPAGKSSASELAIKDFVCLMRMGFFDLVVTCRGQPNGQAAFDFHARNDSLHLYTCSDSAALLAVLLRCCMETTNGDSAVDNDPPKGTCASFRSSDVAADLMESAIEDKFKSLYANESDATHDDSLSSEAANSTRSDESFMLLENIPGSGIANPCGQPVVRLLDEGHEVTIKNDHFALPCSKMDHLNALPPEYPSPLVQYYFQQISIVWHLYGGCDFASSTVSAGCESSSIPGGCFYSETGTKFQIGDGFNRDRRLSVDFSLSKISFLHQRFPADFGVRSRQVVTVQDFEIADRLPISKVTKLLSAVGSTQGGVRQSSTPMLCIRCMYVVPSADERSVFPLECCLKVALVPLKLSIDQDTFEFMQNFFHDVDRRLADLIPSVQEATPSSERTFSETRMAPQDESSRAALPTGDPCLLYQMHSTYYRSFSVCPAVQLKLEYFGKRIDIDYGALQGLLMGLSRLHCTELILKELDNRHGLLGIEKVVSYALNEWLTDIRQNQLLNIVGSVGPLHNVSEIAQGIRDLFWMPVDEFRKDGRIIRGLHRGAHSFGITTAAALLELTQKFFQTVHTVAEFAFDVVSPDYAQAAAVGERYLIRASPSPSDFREGLAMACKTVYTGFSENPIGSRSEGKARNRWMIEDGDYFKCAIERNARFSLVSPLAAIFFQLRCNIREAVTQNLYTCFRCSVGICKMPRRKRGKKSAVRKNKLFESLLTDSSTDKSPIVQEKCQLNLVHVRQRRFKEKRDNFSNSQEASQVADVPKERSQDIQTSDDDYQLHVSIVKNTPSLPCEKVLNNGCQKLNAASVQPSALVLSSTPNKRGLASAPCADDAEDLSIIKAIPEVVDTVALSVAEENIRRLKREAGCNDDSVLGGSPMLPQGYGIPVDEVGNRLLNIHLDNSDSTPRQ</sequence>
<evidence type="ECO:0000256" key="3">
    <source>
        <dbReference type="ARBA" id="ARBA00009714"/>
    </source>
</evidence>
<accession>A0A085NSC0</accession>
<evidence type="ECO:0000256" key="5">
    <source>
        <dbReference type="ARBA" id="ARBA00022448"/>
    </source>
</evidence>
<keyword evidence="7" id="KW-0072">Autophagy</keyword>
<evidence type="ECO:0000256" key="4">
    <source>
        <dbReference type="ARBA" id="ARBA00018070"/>
    </source>
</evidence>
<keyword evidence="9" id="KW-0472">Membrane</keyword>
<dbReference type="GO" id="GO:0043495">
    <property type="term" value="F:protein-membrane adaptor activity"/>
    <property type="evidence" value="ECO:0007669"/>
    <property type="project" value="TreeGrafter"/>
</dbReference>
<gene>
    <name evidence="13" type="ORF">M514_01710</name>
</gene>
<name>A0A085NSC0_9BILA</name>
<dbReference type="GO" id="GO:0000422">
    <property type="term" value="P:autophagy of mitochondrion"/>
    <property type="evidence" value="ECO:0007669"/>
    <property type="project" value="TreeGrafter"/>
</dbReference>
<evidence type="ECO:0000256" key="12">
    <source>
        <dbReference type="SAM" id="MobiDB-lite"/>
    </source>
</evidence>
<comment type="catalytic activity">
    <reaction evidence="11">
        <text>a 1,2-diacyl-sn-glycero-3-phosphoethanolamine(in) = a 1,2-diacyl-sn-glycero-3-phosphoethanolamine(out)</text>
        <dbReference type="Rhea" id="RHEA:38895"/>
        <dbReference type="ChEBI" id="CHEBI:64612"/>
    </reaction>
</comment>
<protein>
    <recommendedName>
        <fullName evidence="4">Autophagy-related protein 2</fullName>
    </recommendedName>
</protein>
<comment type="catalytic activity">
    <reaction evidence="10">
        <text>a 1,2-diacyl-sn-glycero-3-phospho-L-serine(in) = a 1,2-diacyl-sn-glycero-3-phospho-L-serine(out)</text>
        <dbReference type="Rhea" id="RHEA:38663"/>
        <dbReference type="ChEBI" id="CHEBI:57262"/>
    </reaction>
</comment>
<keyword evidence="8" id="KW-0445">Lipid transport</keyword>
<dbReference type="GO" id="GO:0061709">
    <property type="term" value="P:reticulophagy"/>
    <property type="evidence" value="ECO:0007669"/>
    <property type="project" value="TreeGrafter"/>
</dbReference>
<dbReference type="GO" id="GO:0006869">
    <property type="term" value="P:lipid transport"/>
    <property type="evidence" value="ECO:0007669"/>
    <property type="project" value="UniProtKB-KW"/>
</dbReference>
<evidence type="ECO:0000256" key="6">
    <source>
        <dbReference type="ARBA" id="ARBA00022824"/>
    </source>
</evidence>
<comment type="subcellular location">
    <subcellularLocation>
        <location evidence="1">Endoplasmic reticulum membrane</location>
        <topology evidence="1">Peripheral membrane protein</topology>
    </subcellularLocation>
    <subcellularLocation>
        <location evidence="2">Preautophagosomal structure membrane</location>
        <topology evidence="2">Peripheral membrane protein</topology>
    </subcellularLocation>
</comment>
<keyword evidence="5" id="KW-0813">Transport</keyword>
<dbReference type="Proteomes" id="UP000030758">
    <property type="component" value="Unassembled WGS sequence"/>
</dbReference>
<organism evidence="13">
    <name type="scientific">Trichuris suis</name>
    <name type="common">pig whipworm</name>
    <dbReference type="NCBI Taxonomy" id="68888"/>
    <lineage>
        <taxon>Eukaryota</taxon>
        <taxon>Metazoa</taxon>
        <taxon>Ecdysozoa</taxon>
        <taxon>Nematoda</taxon>
        <taxon>Enoplea</taxon>
        <taxon>Dorylaimia</taxon>
        <taxon>Trichinellida</taxon>
        <taxon>Trichuridae</taxon>
        <taxon>Trichuris</taxon>
    </lineage>
</organism>
<proteinExistence type="inferred from homology"/>
<evidence type="ECO:0000256" key="11">
    <source>
        <dbReference type="ARBA" id="ARBA00024615"/>
    </source>
</evidence>
<comment type="similarity">
    <text evidence="3">Belongs to the ATG2 family.</text>
</comment>
<dbReference type="GO" id="GO:0034727">
    <property type="term" value="P:piecemeal microautophagy of the nucleus"/>
    <property type="evidence" value="ECO:0007669"/>
    <property type="project" value="TreeGrafter"/>
</dbReference>
<evidence type="ECO:0000313" key="13">
    <source>
        <dbReference type="EMBL" id="KFD72366.1"/>
    </source>
</evidence>
<evidence type="ECO:0000256" key="7">
    <source>
        <dbReference type="ARBA" id="ARBA00023006"/>
    </source>
</evidence>
<feature type="region of interest" description="Disordered" evidence="12">
    <location>
        <begin position="1579"/>
        <end position="1601"/>
    </location>
</feature>
<evidence type="ECO:0000256" key="10">
    <source>
        <dbReference type="ARBA" id="ARBA00024479"/>
    </source>
</evidence>
<dbReference type="GO" id="GO:0005789">
    <property type="term" value="C:endoplasmic reticulum membrane"/>
    <property type="evidence" value="ECO:0007669"/>
    <property type="project" value="UniProtKB-SubCell"/>
</dbReference>
<dbReference type="Pfam" id="PF13329">
    <property type="entry name" value="ATG2_CAD"/>
    <property type="match status" value="2"/>
</dbReference>
<dbReference type="EMBL" id="KL367478">
    <property type="protein sequence ID" value="KFD72366.1"/>
    <property type="molecule type" value="Genomic_DNA"/>
</dbReference>
<evidence type="ECO:0000256" key="9">
    <source>
        <dbReference type="ARBA" id="ARBA00023136"/>
    </source>
</evidence>
<reference evidence="13" key="1">
    <citation type="journal article" date="2014" name="Nat. Genet.">
        <title>Genome and transcriptome of the porcine whipworm Trichuris suis.</title>
        <authorList>
            <person name="Jex A.R."/>
            <person name="Nejsum P."/>
            <person name="Schwarz E.M."/>
            <person name="Hu L."/>
            <person name="Young N.D."/>
            <person name="Hall R.S."/>
            <person name="Korhonen P.K."/>
            <person name="Liao S."/>
            <person name="Thamsborg S."/>
            <person name="Xia J."/>
            <person name="Xu P."/>
            <person name="Wang S."/>
            <person name="Scheerlinck J.P."/>
            <person name="Hofmann A."/>
            <person name="Sternberg P.W."/>
            <person name="Wang J."/>
            <person name="Gasser R.B."/>
        </authorList>
    </citation>
    <scope>NUCLEOTIDE SEQUENCE [LARGE SCALE GENOMIC DNA]</scope>
    <source>
        <strain evidence="13">DCEP-RM93F</strain>
    </source>
</reference>
<dbReference type="PANTHER" id="PTHR13190:SF1">
    <property type="entry name" value="AUTOPHAGY-RELATED 2, ISOFORM A"/>
    <property type="match status" value="1"/>
</dbReference>